<evidence type="ECO:0000256" key="1">
    <source>
        <dbReference type="SAM" id="MobiDB-lite"/>
    </source>
</evidence>
<dbReference type="RefSeq" id="WP_050363554.1">
    <property type="nucleotide sequence ID" value="NZ_PUET01000013.1"/>
</dbReference>
<dbReference type="EMBL" id="JNAD02000013">
    <property type="protein sequence ID" value="RKM92498.1"/>
    <property type="molecule type" value="Genomic_DNA"/>
</dbReference>
<keyword evidence="3" id="KW-1185">Reference proteome</keyword>
<organism evidence="2 3">
    <name type="scientific">Streptomyces xinghaiensis</name>
    <dbReference type="NCBI Taxonomy" id="1038928"/>
    <lineage>
        <taxon>Bacteria</taxon>
        <taxon>Bacillati</taxon>
        <taxon>Actinomycetota</taxon>
        <taxon>Actinomycetes</taxon>
        <taxon>Kitasatosporales</taxon>
        <taxon>Streptomycetaceae</taxon>
        <taxon>Streptomyces</taxon>
    </lineage>
</organism>
<evidence type="ECO:0000313" key="3">
    <source>
        <dbReference type="Proteomes" id="UP000028058"/>
    </source>
</evidence>
<dbReference type="Proteomes" id="UP000028058">
    <property type="component" value="Unassembled WGS sequence"/>
</dbReference>
<feature type="region of interest" description="Disordered" evidence="1">
    <location>
        <begin position="94"/>
        <end position="125"/>
    </location>
</feature>
<comment type="caution">
    <text evidence="2">The sequence shown here is derived from an EMBL/GenBank/DDBJ whole genome shotgun (WGS) entry which is preliminary data.</text>
</comment>
<accession>A0A3R7IZH8</accession>
<name>A0A3R7IZH8_9ACTN</name>
<dbReference type="AlphaFoldDB" id="A0A3R7IZH8"/>
<evidence type="ECO:0000313" key="2">
    <source>
        <dbReference type="EMBL" id="RKM92498.1"/>
    </source>
</evidence>
<reference evidence="2 3" key="1">
    <citation type="journal article" date="2014" name="Genome Announc.">
        <title>Draft Genome Sequence of Streptomyces fradiae ATCC 19609, a Strain Highly Sensitive to Antibiotics.</title>
        <authorList>
            <person name="Bekker O.B."/>
            <person name="Klimina K.M."/>
            <person name="Vatlin A.A."/>
            <person name="Zakharevich N.V."/>
            <person name="Kasianov A.S."/>
            <person name="Danilenko V.N."/>
        </authorList>
    </citation>
    <scope>NUCLEOTIDE SEQUENCE [LARGE SCALE GENOMIC DNA]</scope>
    <source>
        <strain evidence="2 3">ATCC 19609</strain>
    </source>
</reference>
<sequence>MTEPGTPAVSWADRMALLKDSTQQRILTTPMPAAAMEQLLADGKATALGRFEASPVHYLDRWWRESDEGWLALDEEASKQLDFHAERYRAAVAAGATAANPAEEADPGTAGKALPSAADPETGAA</sequence>
<proteinExistence type="predicted"/>
<gene>
    <name evidence="2" type="ORF">SFRA_024155</name>
</gene>
<protein>
    <submittedName>
        <fullName evidence="2">Uncharacterized protein</fullName>
    </submittedName>
</protein>
<dbReference type="OrthoDB" id="9944223at2"/>